<proteinExistence type="predicted"/>
<evidence type="ECO:0000259" key="5">
    <source>
        <dbReference type="Pfam" id="PF07992"/>
    </source>
</evidence>
<protein>
    <submittedName>
        <fullName evidence="7">Ferredoxin</fullName>
    </submittedName>
</protein>
<dbReference type="Proteomes" id="UP000638043">
    <property type="component" value="Unassembled WGS sequence"/>
</dbReference>
<dbReference type="PRINTS" id="PR00368">
    <property type="entry name" value="FADPNR"/>
</dbReference>
<evidence type="ECO:0000313" key="7">
    <source>
        <dbReference type="EMBL" id="GGO67248.1"/>
    </source>
</evidence>
<dbReference type="InterPro" id="IPR028202">
    <property type="entry name" value="Reductase_C"/>
</dbReference>
<evidence type="ECO:0000256" key="1">
    <source>
        <dbReference type="ARBA" id="ARBA00001974"/>
    </source>
</evidence>
<dbReference type="PRINTS" id="PR00411">
    <property type="entry name" value="PNDRDTASEI"/>
</dbReference>
<keyword evidence="3" id="KW-0274">FAD</keyword>
<dbReference type="InterPro" id="IPR016156">
    <property type="entry name" value="FAD/NAD-linked_Rdtase_dimer_sf"/>
</dbReference>
<organism evidence="7 8">
    <name type="scientific">Microbacterium nanhaiense</name>
    <dbReference type="NCBI Taxonomy" id="1301026"/>
    <lineage>
        <taxon>Bacteria</taxon>
        <taxon>Bacillati</taxon>
        <taxon>Actinomycetota</taxon>
        <taxon>Actinomycetes</taxon>
        <taxon>Micrococcales</taxon>
        <taxon>Microbacteriaceae</taxon>
        <taxon>Microbacterium</taxon>
    </lineage>
</organism>
<dbReference type="InterPro" id="IPR050446">
    <property type="entry name" value="FAD-oxidoreductase/Apoptosis"/>
</dbReference>
<reference evidence="8" key="1">
    <citation type="journal article" date="2019" name="Int. J. Syst. Evol. Microbiol.">
        <title>The Global Catalogue of Microorganisms (GCM) 10K type strain sequencing project: providing services to taxonomists for standard genome sequencing and annotation.</title>
        <authorList>
            <consortium name="The Broad Institute Genomics Platform"/>
            <consortium name="The Broad Institute Genome Sequencing Center for Infectious Disease"/>
            <person name="Wu L."/>
            <person name="Ma J."/>
        </authorList>
    </citation>
    <scope>NUCLEOTIDE SEQUENCE [LARGE SCALE GENOMIC DNA]</scope>
    <source>
        <strain evidence="8">CGMCC 4.7181</strain>
    </source>
</reference>
<dbReference type="Pfam" id="PF07992">
    <property type="entry name" value="Pyr_redox_2"/>
    <property type="match status" value="1"/>
</dbReference>
<dbReference type="Gene3D" id="3.50.50.60">
    <property type="entry name" value="FAD/NAD(P)-binding domain"/>
    <property type="match status" value="2"/>
</dbReference>
<dbReference type="InterPro" id="IPR023753">
    <property type="entry name" value="FAD/NAD-binding_dom"/>
</dbReference>
<dbReference type="Pfam" id="PF14759">
    <property type="entry name" value="Reductase_C"/>
    <property type="match status" value="1"/>
</dbReference>
<keyword evidence="8" id="KW-1185">Reference proteome</keyword>
<keyword evidence="2" id="KW-0285">Flavoprotein</keyword>
<dbReference type="SUPFAM" id="SSF55424">
    <property type="entry name" value="FAD/NAD-linked reductases, dimerisation (C-terminal) domain"/>
    <property type="match status" value="1"/>
</dbReference>
<comment type="cofactor">
    <cofactor evidence="1">
        <name>FAD</name>
        <dbReference type="ChEBI" id="CHEBI:57692"/>
    </cofactor>
</comment>
<dbReference type="PANTHER" id="PTHR43557">
    <property type="entry name" value="APOPTOSIS-INDUCING FACTOR 1"/>
    <property type="match status" value="1"/>
</dbReference>
<evidence type="ECO:0000256" key="3">
    <source>
        <dbReference type="ARBA" id="ARBA00022827"/>
    </source>
</evidence>
<accession>A0ABQ2N4T5</accession>
<evidence type="ECO:0000256" key="4">
    <source>
        <dbReference type="ARBA" id="ARBA00023002"/>
    </source>
</evidence>
<feature type="domain" description="FAD/NAD(P)-binding" evidence="5">
    <location>
        <begin position="7"/>
        <end position="305"/>
    </location>
</feature>
<sequence>MEVGADMRVVIIGGGLAAATAAEELRERGFDGQIDVVTAETHRPYQRPPLSKGYLLGSEGLDAVYAHPAGWEAEHDVTLHVADPAVRIGDGVVALESGAELGFDRLVLAIGASPRPLDVPGADAAGVRMLRTIDDADGLRADLLGGGRRVVLIGFGWIGLELAAAARELDNDVTIISPDRVPLAKALGDEMGAMFLELHREHGVAFLPERRVTAIEVGEDGSAVAVRAGDESIPADLVIVGIGAELNTALAEEAGLAVDNGVLVDERMNTSVPGILAIGDIANALHPVLGDRIRTEHWATAIATGKIAASTIMGGDATLDGVPYFFTDQYDLGMEFSGYAPLMDDAHLVIRGDRAGREFIAFWVAAGRVVAGMNVNVWDVNEQVQRLIRDRVEIDETQLADPSVPLEEL</sequence>
<gene>
    <name evidence="7" type="ORF">GCM10010910_28600</name>
</gene>
<name>A0ABQ2N4T5_9MICO</name>
<feature type="domain" description="Reductase C-terminal" evidence="6">
    <location>
        <begin position="324"/>
        <end position="409"/>
    </location>
</feature>
<dbReference type="Gene3D" id="3.30.390.30">
    <property type="match status" value="1"/>
</dbReference>
<dbReference type="EMBL" id="BMMQ01000012">
    <property type="protein sequence ID" value="GGO67248.1"/>
    <property type="molecule type" value="Genomic_DNA"/>
</dbReference>
<dbReference type="InterPro" id="IPR036188">
    <property type="entry name" value="FAD/NAD-bd_sf"/>
</dbReference>
<evidence type="ECO:0000256" key="2">
    <source>
        <dbReference type="ARBA" id="ARBA00022630"/>
    </source>
</evidence>
<comment type="caution">
    <text evidence="7">The sequence shown here is derived from an EMBL/GenBank/DDBJ whole genome shotgun (WGS) entry which is preliminary data.</text>
</comment>
<evidence type="ECO:0000313" key="8">
    <source>
        <dbReference type="Proteomes" id="UP000638043"/>
    </source>
</evidence>
<dbReference type="PANTHER" id="PTHR43557:SF2">
    <property type="entry name" value="RIESKE DOMAIN-CONTAINING PROTEIN-RELATED"/>
    <property type="match status" value="1"/>
</dbReference>
<evidence type="ECO:0000259" key="6">
    <source>
        <dbReference type="Pfam" id="PF14759"/>
    </source>
</evidence>
<keyword evidence="4" id="KW-0560">Oxidoreductase</keyword>
<dbReference type="SUPFAM" id="SSF51905">
    <property type="entry name" value="FAD/NAD(P)-binding domain"/>
    <property type="match status" value="1"/>
</dbReference>